<dbReference type="AlphaFoldDB" id="A0A1V8TG09"/>
<evidence type="ECO:0000313" key="1">
    <source>
        <dbReference type="EMBL" id="OQO10313.1"/>
    </source>
</evidence>
<name>A0A1V8TG09_9PEZI</name>
<comment type="caution">
    <text evidence="1">The sequence shown here is derived from an EMBL/GenBank/DDBJ whole genome shotgun (WGS) entry which is preliminary data.</text>
</comment>
<dbReference type="Proteomes" id="UP000192596">
    <property type="component" value="Unassembled WGS sequence"/>
</dbReference>
<gene>
    <name evidence="1" type="ORF">B0A48_04671</name>
</gene>
<dbReference type="InterPro" id="IPR007174">
    <property type="entry name" value="Las1"/>
</dbReference>
<protein>
    <recommendedName>
        <fullName evidence="3">Pre-rRNA-processing protein las1</fullName>
    </recommendedName>
</protein>
<dbReference type="GO" id="GO:0000470">
    <property type="term" value="P:maturation of LSU-rRNA"/>
    <property type="evidence" value="ECO:0007669"/>
    <property type="project" value="TreeGrafter"/>
</dbReference>
<dbReference type="STRING" id="1507870.A0A1V8TG09"/>
<dbReference type="GO" id="GO:0030687">
    <property type="term" value="C:preribosome, large subunit precursor"/>
    <property type="evidence" value="ECO:0007669"/>
    <property type="project" value="TreeGrafter"/>
</dbReference>
<keyword evidence="2" id="KW-1185">Reference proteome</keyword>
<sequence>MAKYTITPWRHHSDLLTVRSQLYSPDPILRQTAVSRTMAWKLRGNLPHAVESTALLVDAFLHHALPSNSPFSIRAVYSAAFTRFVTGFCDIGRNRERALEPSSMLEIARQIGMPAEFVALRHEATHEDLPSVQRLVAACEQALEWLWDVYWSKVDAVAVVVAKQAEAVDVAHVTVEARRVFRDFRGARRTALKKQGTHSQEARLVVTEAAANLRSLCSNRAEATETAIAVLVADELLYPSERELGAPLGGAFMIWDDLLIDITDKSPSSLRVLTKTMFNRMISPAITRTTSDIGSDALFIWLAHIASSEAVLPSARALVVSLGHGVAEEQP</sequence>
<dbReference type="GO" id="GO:0000460">
    <property type="term" value="P:maturation of 5.8S rRNA"/>
    <property type="evidence" value="ECO:0007669"/>
    <property type="project" value="TreeGrafter"/>
</dbReference>
<dbReference type="InParanoid" id="A0A1V8TG09"/>
<dbReference type="PANTHER" id="PTHR15002:SF0">
    <property type="entry name" value="RIBOSOMAL BIOGENESIS PROTEIN LAS1L"/>
    <property type="match status" value="1"/>
</dbReference>
<dbReference type="EMBL" id="NAJO01000009">
    <property type="protein sequence ID" value="OQO10313.1"/>
    <property type="molecule type" value="Genomic_DNA"/>
</dbReference>
<dbReference type="GO" id="GO:0090730">
    <property type="term" value="C:Las1 complex"/>
    <property type="evidence" value="ECO:0007669"/>
    <property type="project" value="InterPro"/>
</dbReference>
<dbReference type="GO" id="GO:0004519">
    <property type="term" value="F:endonuclease activity"/>
    <property type="evidence" value="ECO:0007669"/>
    <property type="project" value="InterPro"/>
</dbReference>
<accession>A0A1V8TG09</accession>
<dbReference type="Pfam" id="PF04031">
    <property type="entry name" value="Las1"/>
    <property type="match status" value="1"/>
</dbReference>
<dbReference type="PANTHER" id="PTHR15002">
    <property type="entry name" value="RIBOSOMAL BIOGENESIS PROTEIN LAS1L"/>
    <property type="match status" value="1"/>
</dbReference>
<evidence type="ECO:0008006" key="3">
    <source>
        <dbReference type="Google" id="ProtNLM"/>
    </source>
</evidence>
<evidence type="ECO:0000313" key="2">
    <source>
        <dbReference type="Proteomes" id="UP000192596"/>
    </source>
</evidence>
<proteinExistence type="predicted"/>
<organism evidence="1 2">
    <name type="scientific">Cryoendolithus antarcticus</name>
    <dbReference type="NCBI Taxonomy" id="1507870"/>
    <lineage>
        <taxon>Eukaryota</taxon>
        <taxon>Fungi</taxon>
        <taxon>Dikarya</taxon>
        <taxon>Ascomycota</taxon>
        <taxon>Pezizomycotina</taxon>
        <taxon>Dothideomycetes</taxon>
        <taxon>Dothideomycetidae</taxon>
        <taxon>Cladosporiales</taxon>
        <taxon>Cladosporiaceae</taxon>
        <taxon>Cryoendolithus</taxon>
    </lineage>
</organism>
<dbReference type="OrthoDB" id="10263222at2759"/>
<reference evidence="2" key="1">
    <citation type="submission" date="2017-03" db="EMBL/GenBank/DDBJ databases">
        <title>Genomes of endolithic fungi from Antarctica.</title>
        <authorList>
            <person name="Coleine C."/>
            <person name="Masonjones S."/>
            <person name="Stajich J.E."/>
        </authorList>
    </citation>
    <scope>NUCLEOTIDE SEQUENCE [LARGE SCALE GENOMIC DNA]</scope>
    <source>
        <strain evidence="2">CCFEE 5527</strain>
    </source>
</reference>